<dbReference type="EMBL" id="BAAAVI010000085">
    <property type="protein sequence ID" value="GAA2906220.1"/>
    <property type="molecule type" value="Genomic_DNA"/>
</dbReference>
<organism evidence="1 2">
    <name type="scientific">Streptosporangium fragile</name>
    <dbReference type="NCBI Taxonomy" id="46186"/>
    <lineage>
        <taxon>Bacteria</taxon>
        <taxon>Bacillati</taxon>
        <taxon>Actinomycetota</taxon>
        <taxon>Actinomycetes</taxon>
        <taxon>Streptosporangiales</taxon>
        <taxon>Streptosporangiaceae</taxon>
        <taxon>Streptosporangium</taxon>
    </lineage>
</organism>
<reference evidence="2" key="1">
    <citation type="journal article" date="2019" name="Int. J. Syst. Evol. Microbiol.">
        <title>The Global Catalogue of Microorganisms (GCM) 10K type strain sequencing project: providing services to taxonomists for standard genome sequencing and annotation.</title>
        <authorList>
            <consortium name="The Broad Institute Genomics Platform"/>
            <consortium name="The Broad Institute Genome Sequencing Center for Infectious Disease"/>
            <person name="Wu L."/>
            <person name="Ma J."/>
        </authorList>
    </citation>
    <scope>NUCLEOTIDE SEQUENCE [LARGE SCALE GENOMIC DNA]</scope>
    <source>
        <strain evidence="2">JCM 6242</strain>
    </source>
</reference>
<keyword evidence="2" id="KW-1185">Reference proteome</keyword>
<sequence length="735" mass="80363">MSRRWRIGRVFVLRHAGMPFDWIEGLGAGPELLRAADELLDLEEALLAEAGRQAAVREAVGRCAPERLPAAHRAGGTAAAWAEAAERYRHLYREADERATKELRRVLEHPEVGEAIFLSNPDAHRNMLLPMLAYGGALNSRHRRVRRQLYTYVQRFCAKNETVSFFGPMAYAEVRPGAGAVLRADRPRVRRVFLAGWAARELFRAIARDGRLLPDLRFHRTGRAGPEDDAVLGAIGPGGATLRELRAATGLPAKEIGRALRTLSASGVLDVELGGGPYDLEPLATLRDQLGRLPASAARQEWLARVEALDAGRAALESGPLERRIAALAELEALFTAVTGTEARRGAGATYADRAVVFEECASPFSLEIGQETVAAWERALRPALEVCVAHGHATQRAAAGAVAAALGGAGELTLLRYATATAELFRTSGSVFQTGHAPRYPGSAWHAHADRLLDAAAELPGDRYAVIDLCPRAAGAAGLPSAELVVARTHHHLQVRSWLGTMYGDPAAFEAEAARWVAEQDGRLVGLDFGRRNKGYYRFPGPEVALRAPSWTDGARAELSQAEEFTVRVDGSGPRLLDPRGRQVHAYIPLSDFVKYPPYAALSHPQVLHPVFADDGDQPEVRVGGVLLQRPRWRLVPAGLTLPAPEARFLQLRRVARRTGRRFVFCRSDRERKPYLIDLASPLAADLVAHVARDTGGLSAEAMIPEPDELWLRDPEGRRYTCELRMQVIGRETT</sequence>
<proteinExistence type="predicted"/>
<dbReference type="RefSeq" id="WP_344980951.1">
    <property type="nucleotide sequence ID" value="NZ_BAAAVI010000085.1"/>
</dbReference>
<name>A0ABP6IR61_9ACTN</name>
<comment type="caution">
    <text evidence="1">The sequence shown here is derived from an EMBL/GenBank/DDBJ whole genome shotgun (WGS) entry which is preliminary data.</text>
</comment>
<gene>
    <name evidence="1" type="ORF">GCM10010517_72420</name>
</gene>
<accession>A0ABP6IR61</accession>
<dbReference type="Proteomes" id="UP001500831">
    <property type="component" value="Unassembled WGS sequence"/>
</dbReference>
<evidence type="ECO:0000313" key="1">
    <source>
        <dbReference type="EMBL" id="GAA2906220.1"/>
    </source>
</evidence>
<evidence type="ECO:0008006" key="3">
    <source>
        <dbReference type="Google" id="ProtNLM"/>
    </source>
</evidence>
<protein>
    <recommendedName>
        <fullName evidence="3">Lantibiotic dehydratase</fullName>
    </recommendedName>
</protein>
<evidence type="ECO:0000313" key="2">
    <source>
        <dbReference type="Proteomes" id="UP001500831"/>
    </source>
</evidence>